<feature type="coiled-coil region" evidence="5">
    <location>
        <begin position="83"/>
        <end position="110"/>
    </location>
</feature>
<keyword evidence="3" id="KW-0403">Intermediate filament</keyword>
<dbReference type="InterPro" id="IPR039008">
    <property type="entry name" value="IF_rod_dom"/>
</dbReference>
<dbReference type="PANTHER" id="PTHR23239:SF349">
    <property type="entry name" value="KERATIN, TYPE I CYTOSKELETAL 18"/>
    <property type="match status" value="1"/>
</dbReference>
<evidence type="ECO:0000256" key="4">
    <source>
        <dbReference type="ARBA" id="ARBA00023054"/>
    </source>
</evidence>
<evidence type="ECO:0000259" key="6">
    <source>
        <dbReference type="PROSITE" id="PS51842"/>
    </source>
</evidence>
<evidence type="ECO:0000256" key="5">
    <source>
        <dbReference type="SAM" id="Coils"/>
    </source>
</evidence>
<evidence type="ECO:0000313" key="7">
    <source>
        <dbReference type="EMBL" id="KAK2095621.1"/>
    </source>
</evidence>
<evidence type="ECO:0000256" key="2">
    <source>
        <dbReference type="ARBA" id="ARBA00022744"/>
    </source>
</evidence>
<dbReference type="Pfam" id="PF00038">
    <property type="entry name" value="Filament"/>
    <property type="match status" value="1"/>
</dbReference>
<proteinExistence type="predicted"/>
<keyword evidence="2" id="KW-0416">Keratin</keyword>
<reference evidence="7 8" key="1">
    <citation type="submission" date="2023-05" db="EMBL/GenBank/DDBJ databases">
        <title>B98-5 Cell Line De Novo Hybrid Assembly: An Optical Mapping Approach.</title>
        <authorList>
            <person name="Kananen K."/>
            <person name="Auerbach J.A."/>
            <person name="Kautto E."/>
            <person name="Blachly J.S."/>
        </authorList>
    </citation>
    <scope>NUCLEOTIDE SEQUENCE [LARGE SCALE GENOMIC DNA]</scope>
    <source>
        <strain evidence="7">B95-8</strain>
        <tissue evidence="7">Cell line</tissue>
    </source>
</reference>
<dbReference type="Proteomes" id="UP001266305">
    <property type="component" value="Unassembled WGS sequence"/>
</dbReference>
<comment type="caution">
    <text evidence="7">The sequence shown here is derived from an EMBL/GenBank/DDBJ whole genome shotgun (WGS) entry which is preliminary data.</text>
</comment>
<accession>A0ABQ9UEZ3</accession>
<evidence type="ECO:0000256" key="1">
    <source>
        <dbReference type="ARBA" id="ARBA00022553"/>
    </source>
</evidence>
<evidence type="ECO:0000313" key="8">
    <source>
        <dbReference type="Proteomes" id="UP001266305"/>
    </source>
</evidence>
<evidence type="ECO:0000256" key="3">
    <source>
        <dbReference type="ARBA" id="ARBA00022754"/>
    </source>
</evidence>
<dbReference type="PANTHER" id="PTHR23239">
    <property type="entry name" value="INTERMEDIATE FILAMENT"/>
    <property type="match status" value="1"/>
</dbReference>
<sequence>MSFTTGSTFSTNYQSLGLVQVPSYGAWPVSSMTSVCAGARRSGSHISMSHSTSFQCGMGSRGLATGMARGLAEMRGIQNKEIMQSLNDHLASYLDRVRSLETENWQLEHKIQEYL</sequence>
<keyword evidence="8" id="KW-1185">Reference proteome</keyword>
<dbReference type="EMBL" id="JASSZA010000013">
    <property type="protein sequence ID" value="KAK2095621.1"/>
    <property type="molecule type" value="Genomic_DNA"/>
</dbReference>
<protein>
    <submittedName>
        <fullName evidence="7">Keratin, type I cytoskeletal 18</fullName>
    </submittedName>
</protein>
<dbReference type="InterPro" id="IPR002957">
    <property type="entry name" value="Keratin_I"/>
</dbReference>
<name>A0ABQ9UEZ3_SAGOE</name>
<organism evidence="7 8">
    <name type="scientific">Saguinus oedipus</name>
    <name type="common">Cotton-top tamarin</name>
    <name type="synonym">Oedipomidas oedipus</name>
    <dbReference type="NCBI Taxonomy" id="9490"/>
    <lineage>
        <taxon>Eukaryota</taxon>
        <taxon>Metazoa</taxon>
        <taxon>Chordata</taxon>
        <taxon>Craniata</taxon>
        <taxon>Vertebrata</taxon>
        <taxon>Euteleostomi</taxon>
        <taxon>Mammalia</taxon>
        <taxon>Eutheria</taxon>
        <taxon>Euarchontoglires</taxon>
        <taxon>Primates</taxon>
        <taxon>Haplorrhini</taxon>
        <taxon>Platyrrhini</taxon>
        <taxon>Cebidae</taxon>
        <taxon>Callitrichinae</taxon>
        <taxon>Saguinus</taxon>
    </lineage>
</organism>
<keyword evidence="4 5" id="KW-0175">Coiled coil</keyword>
<feature type="domain" description="IF rod" evidence="6">
    <location>
        <begin position="79"/>
        <end position="115"/>
    </location>
</feature>
<dbReference type="SUPFAM" id="SSF64593">
    <property type="entry name" value="Intermediate filament protein, coiled coil region"/>
    <property type="match status" value="1"/>
</dbReference>
<dbReference type="PROSITE" id="PS51842">
    <property type="entry name" value="IF_ROD_2"/>
    <property type="match status" value="1"/>
</dbReference>
<keyword evidence="1" id="KW-0597">Phosphoprotein</keyword>
<gene>
    <name evidence="7" type="primary">KRT18_80</name>
    <name evidence="7" type="ORF">P7K49_027037</name>
</gene>